<keyword evidence="4" id="KW-1185">Reference proteome</keyword>
<reference evidence="3 4" key="1">
    <citation type="journal article" date="2012" name="G3 (Bethesda)">
        <title>Pichia sorbitophila, an interspecies yeast hybrid reveals early steps of genome resolution following polyploidization.</title>
        <authorList>
            <person name="Leh Louis V."/>
            <person name="Despons L."/>
            <person name="Friedrich A."/>
            <person name="Martin T."/>
            <person name="Durrens P."/>
            <person name="Casaregola S."/>
            <person name="Neuveglise C."/>
            <person name="Fairhead C."/>
            <person name="Marck C."/>
            <person name="Cruz J.A."/>
            <person name="Straub M.L."/>
            <person name="Kugler V."/>
            <person name="Sacerdot C."/>
            <person name="Uzunov Z."/>
            <person name="Thierry A."/>
            <person name="Weiss S."/>
            <person name="Bleykasten C."/>
            <person name="De Montigny J."/>
            <person name="Jacques N."/>
            <person name="Jung P."/>
            <person name="Lemaire M."/>
            <person name="Mallet S."/>
            <person name="Morel G."/>
            <person name="Richard G.F."/>
            <person name="Sarkar A."/>
            <person name="Savel G."/>
            <person name="Schacherer J."/>
            <person name="Seret M.L."/>
            <person name="Talla E."/>
            <person name="Samson G."/>
            <person name="Jubin C."/>
            <person name="Poulain J."/>
            <person name="Vacherie B."/>
            <person name="Barbe V."/>
            <person name="Pelletier E."/>
            <person name="Sherman D.J."/>
            <person name="Westhof E."/>
            <person name="Weissenbach J."/>
            <person name="Baret P.V."/>
            <person name="Wincker P."/>
            <person name="Gaillardin C."/>
            <person name="Dujon B."/>
            <person name="Souciet J.L."/>
        </authorList>
    </citation>
    <scope>NUCLEOTIDE SEQUENCE [LARGE SCALE GENOMIC DNA]</scope>
    <source>
        <strain evidence="4">ATCC MYA-4447 / BCRC 22081 / CBS 7064 / NBRC 10061 / NRRL Y-12695</strain>
    </source>
</reference>
<dbReference type="eggNOG" id="KOG0565">
    <property type="taxonomic scope" value="Eukaryota"/>
</dbReference>
<dbReference type="GO" id="GO:0004439">
    <property type="term" value="F:phosphatidylinositol-4,5-bisphosphate 5-phosphatase activity"/>
    <property type="evidence" value="ECO:0007669"/>
    <property type="project" value="TreeGrafter"/>
</dbReference>
<feature type="domain" description="Inositol polyphosphate-related phosphatase" evidence="2">
    <location>
        <begin position="7"/>
        <end position="346"/>
    </location>
</feature>
<dbReference type="HOGENOM" id="CLU_025224_2_1_1"/>
<dbReference type="Pfam" id="PF22669">
    <property type="entry name" value="Exo_endo_phos2"/>
    <property type="match status" value="1"/>
</dbReference>
<dbReference type="InterPro" id="IPR000300">
    <property type="entry name" value="IPPc"/>
</dbReference>
<dbReference type="AlphaFoldDB" id="G8XZ62"/>
<dbReference type="OMA" id="IKPDNHI"/>
<dbReference type="InParanoid" id="G8XZ62"/>
<dbReference type="Gene3D" id="3.60.10.10">
    <property type="entry name" value="Endonuclease/exonuclease/phosphatase"/>
    <property type="match status" value="1"/>
</dbReference>
<proteinExistence type="predicted"/>
<dbReference type="InterPro" id="IPR046985">
    <property type="entry name" value="IP5"/>
</dbReference>
<organism evidence="3 4">
    <name type="scientific">Pichia sorbitophila (strain ATCC MYA-4447 / BCRC 22081 / CBS 7064 / NBRC 10061 / NRRL Y-12695)</name>
    <name type="common">Hybrid yeast</name>
    <dbReference type="NCBI Taxonomy" id="559304"/>
    <lineage>
        <taxon>Eukaryota</taxon>
        <taxon>Fungi</taxon>
        <taxon>Dikarya</taxon>
        <taxon>Ascomycota</taxon>
        <taxon>Saccharomycotina</taxon>
        <taxon>Pichiomycetes</taxon>
        <taxon>Debaryomycetaceae</taxon>
        <taxon>Millerozyma</taxon>
    </lineage>
</organism>
<accession>G8XZ62</accession>
<dbReference type="Proteomes" id="UP000005222">
    <property type="component" value="Chromosome N"/>
</dbReference>
<gene>
    <name evidence="3" type="primary">Piso0_005496</name>
    <name evidence="3" type="ORF">GNLVRS01_PISO0N16359g</name>
</gene>
<evidence type="ECO:0000256" key="1">
    <source>
        <dbReference type="SAM" id="Phobius"/>
    </source>
</evidence>
<name>G8XZ62_PICSO</name>
<evidence type="ECO:0000313" key="3">
    <source>
        <dbReference type="EMBL" id="CCE86971.1"/>
    </source>
</evidence>
<dbReference type="STRING" id="559304.G8XZ62"/>
<dbReference type="PANTHER" id="PTHR11200">
    <property type="entry name" value="INOSITOL 5-PHOSPHATASE"/>
    <property type="match status" value="1"/>
</dbReference>
<evidence type="ECO:0000313" key="4">
    <source>
        <dbReference type="Proteomes" id="UP000005222"/>
    </source>
</evidence>
<protein>
    <submittedName>
        <fullName evidence="3">Piso0_005496 protein</fullName>
    </submittedName>
</protein>
<keyword evidence="1" id="KW-0472">Membrane</keyword>
<dbReference type="EMBL" id="FO082046">
    <property type="protein sequence ID" value="CCE86971.1"/>
    <property type="molecule type" value="Genomic_DNA"/>
</dbReference>
<dbReference type="PANTHER" id="PTHR11200:SF275">
    <property type="entry name" value="LD06095P"/>
    <property type="match status" value="1"/>
</dbReference>
<sequence length="443" mass="51084">MESKNEERIPLFLLTFNRNKKNDIEGAFVTKLLEVLPKKISLLYVFGFEELCSIMEGCFPEIAHKKLVDINEELLRALRKKYSNYGVKFRTLALVQRGAVGLTAITPYYSKFDEVRLGYSACGYGYSSMKGAVGLRLKYKAGTRDGKKKDVELTLVNAHLSAYEGEYYYRRRNEQIIQLMRSMDFGDGYSVLKPRTHCFIMGDLNYRTTKAYDRSSTATKEIIDLQGEHSSKEDVERVVEKYDELTLGRKAGEVLIGFNEGCVFFAPTYKYHVHTAIYNQKRSPSWCDRIFYLSTYREHNSWRLRESKSDKPATPHVEEYNSIPSLLFSDHRPVYLSIDLPVTPPESIISPSGCLQITSLEEDAIHNHLSENDEISPNIANGPTLIYMKTTQLDNFIQNIISPTSDWVIGYFLWSILTYKGRFCVSMVILLCWFLFRFFVSHP</sequence>
<dbReference type="OrthoDB" id="62798at2759"/>
<feature type="transmembrane region" description="Helical" evidence="1">
    <location>
        <begin position="423"/>
        <end position="440"/>
    </location>
</feature>
<evidence type="ECO:0000259" key="2">
    <source>
        <dbReference type="SMART" id="SM00128"/>
    </source>
</evidence>
<dbReference type="SUPFAM" id="SSF56219">
    <property type="entry name" value="DNase I-like"/>
    <property type="match status" value="1"/>
</dbReference>
<keyword evidence="1" id="KW-1133">Transmembrane helix</keyword>
<dbReference type="FunCoup" id="G8XZ62">
    <property type="interactions" value="152"/>
</dbReference>
<keyword evidence="1" id="KW-0812">Transmembrane</keyword>
<dbReference type="InterPro" id="IPR036691">
    <property type="entry name" value="Endo/exonu/phosph_ase_sf"/>
</dbReference>
<dbReference type="SMART" id="SM00128">
    <property type="entry name" value="IPPc"/>
    <property type="match status" value="1"/>
</dbReference>
<dbReference type="GO" id="GO:0046856">
    <property type="term" value="P:phosphatidylinositol dephosphorylation"/>
    <property type="evidence" value="ECO:0007669"/>
    <property type="project" value="InterPro"/>
</dbReference>